<evidence type="ECO:0000313" key="3">
    <source>
        <dbReference type="Proteomes" id="UP000799118"/>
    </source>
</evidence>
<proteinExistence type="predicted"/>
<accession>A0A6A4HGD1</accession>
<keyword evidence="3" id="KW-1185">Reference proteome</keyword>
<organism evidence="2 3">
    <name type="scientific">Gymnopus androsaceus JB14</name>
    <dbReference type="NCBI Taxonomy" id="1447944"/>
    <lineage>
        <taxon>Eukaryota</taxon>
        <taxon>Fungi</taxon>
        <taxon>Dikarya</taxon>
        <taxon>Basidiomycota</taxon>
        <taxon>Agaricomycotina</taxon>
        <taxon>Agaricomycetes</taxon>
        <taxon>Agaricomycetidae</taxon>
        <taxon>Agaricales</taxon>
        <taxon>Marasmiineae</taxon>
        <taxon>Omphalotaceae</taxon>
        <taxon>Gymnopus</taxon>
    </lineage>
</organism>
<dbReference type="Proteomes" id="UP000799118">
    <property type="component" value="Unassembled WGS sequence"/>
</dbReference>
<evidence type="ECO:0000256" key="1">
    <source>
        <dbReference type="SAM" id="SignalP"/>
    </source>
</evidence>
<reference evidence="2" key="1">
    <citation type="journal article" date="2019" name="Environ. Microbiol.">
        <title>Fungal ecological strategies reflected in gene transcription - a case study of two litter decomposers.</title>
        <authorList>
            <person name="Barbi F."/>
            <person name="Kohler A."/>
            <person name="Barry K."/>
            <person name="Baskaran P."/>
            <person name="Daum C."/>
            <person name="Fauchery L."/>
            <person name="Ihrmark K."/>
            <person name="Kuo A."/>
            <person name="LaButti K."/>
            <person name="Lipzen A."/>
            <person name="Morin E."/>
            <person name="Grigoriev I.V."/>
            <person name="Henrissat B."/>
            <person name="Lindahl B."/>
            <person name="Martin F."/>
        </authorList>
    </citation>
    <scope>NUCLEOTIDE SEQUENCE</scope>
    <source>
        <strain evidence="2">JB14</strain>
    </source>
</reference>
<evidence type="ECO:0000313" key="2">
    <source>
        <dbReference type="EMBL" id="KAE9396174.1"/>
    </source>
</evidence>
<feature type="signal peptide" evidence="1">
    <location>
        <begin position="1"/>
        <end position="18"/>
    </location>
</feature>
<dbReference type="EMBL" id="ML769518">
    <property type="protein sequence ID" value="KAE9396174.1"/>
    <property type="molecule type" value="Genomic_DNA"/>
</dbReference>
<protein>
    <submittedName>
        <fullName evidence="2">Uncharacterized protein</fullName>
    </submittedName>
</protein>
<name>A0A6A4HGD1_9AGAR</name>
<dbReference type="AlphaFoldDB" id="A0A6A4HGD1"/>
<dbReference type="OrthoDB" id="10618870at2759"/>
<keyword evidence="1" id="KW-0732">Signal</keyword>
<gene>
    <name evidence="2" type="ORF">BT96DRAFT_119996</name>
</gene>
<sequence>MFHFFACIQFCYLILKEAVYTLRDMLGERVYRWSRVNMVRHNSSFNFGSISSCRKEHQDFSMIDIMRFRGSRLMVSQAFFMSSSEVYPGRWDWKKLWKNEGPYEELKLFDRYGNFIVDVELLEARGLLFHGYTEFQMHGDTMLAAKMIGDLNEMKRLKGNAILSQSLNRHLKEVEPDVSAPSLLSN</sequence>
<feature type="chain" id="PRO_5025520054" evidence="1">
    <location>
        <begin position="19"/>
        <end position="186"/>
    </location>
</feature>